<evidence type="ECO:0000313" key="2">
    <source>
        <dbReference type="Proteomes" id="UP000033710"/>
    </source>
</evidence>
<dbReference type="KEGG" id="ssck:SPSK_05877"/>
<dbReference type="RefSeq" id="XP_016591985.1">
    <property type="nucleotide sequence ID" value="XM_016732586.1"/>
</dbReference>
<accession>A0A0F2MJR3</accession>
<reference evidence="1 2" key="2">
    <citation type="journal article" date="2015" name="Eukaryot. Cell">
        <title>Asexual propagation of a virulent clone complex in a human and feline outbreak of sporotrichosis.</title>
        <authorList>
            <person name="Teixeira Mde M."/>
            <person name="Rodrigues A.M."/>
            <person name="Tsui C.K."/>
            <person name="de Almeida L.G."/>
            <person name="Van Diepeningen A.D."/>
            <person name="van den Ende B.G."/>
            <person name="Fernandes G.F."/>
            <person name="Kano R."/>
            <person name="Hamelin R.C."/>
            <person name="Lopes-Bezerra L.M."/>
            <person name="Vasconcelos A.T."/>
            <person name="de Hoog S."/>
            <person name="de Camargo Z.P."/>
            <person name="Felipe M.S."/>
        </authorList>
    </citation>
    <scope>NUCLEOTIDE SEQUENCE [LARGE SCALE GENOMIC DNA]</scope>
    <source>
        <strain evidence="1 2">1099-18</strain>
    </source>
</reference>
<sequence>MTPSWDLFPASRVPFSAAMFQAPGKEYRATPLWSWNNKLTEPELLRQIDELKAMGFGGFHMHTRVGLDVEYLGPEFMRLVRACVDYAKEHDMYAWLYDEDRWPSGFAGGKITEDEANASFRCRHLLVTPWAYGDASHPGREGQPMSNSGEARRSELGRLLARYAIRLDEDGYLAGHRHLAEGDEDGVTDGEQLWYVYDETNAPSEWFNGSYYVDTLNPEAMRAFVAATHETYKRAVGDEFGRAVPAIFTDEPQFAMKKRLAHARGQADVFLPWTHDLAATYQARYGADLLAGLPEIVWDTRGAASATRYNFHDHVCERFTSAFTDQIAGWCADNGLGLTGHMMFEPELATQTGSVGEAMRCYRGMHLPGIDMLCDWREYTTAKQAQSVARQYGRCGVLSEIYGVTNWTFDFVGHKGSGDWQAALGVNVRCPHLAWYSMAGEAKRDYPAAIGYQSPWWRDYKAAVEDHFARVHYALTRGVPAVRVAVVHPIESFWLAYGPHDTSAAAVEMEKRFQDVTDWLCHGLVDFDFLAESLLLEQNVAARGGQLHVGHGHYDVVVAPALHTIRSTTLAALAALLADGGTVVVAGPPPALVDCVPTTKAADALAAAVHVPFSKTDILHALEDVRDVRATLTRSGLAADALLYQMRADGDDRYVFLCNTDRQHARDTQLDLRGDWDVRVLDTMTGDVRALANTTAVHRQGVPWTSFPFTFDGCGSVLLRLQPKTSASIPPSLTFSRPEWHVAGELALRKVSLSEPNVLLLDMARYRLDDEPAWSDHAEEILRTDNIARRRVGLPLRQDNLAQPYRVPPRTLPAAHTIHLRFVFEALLSQPVTDAQIALEGLDTATIVLDGQPVPSTKTGWWVDRLIETAALPPLVAGPHVLDISLPLDVRTNVERVYVLGTFGVDLRGRDATVVDLALDRVRIGDWTRQRLPFYAGDVTYEFAAVAGRRRTAVQVPRFAAPVLRVDVRTDGDGDNNATHSDAHIAFPPYRVDLGDVPPGRTVTVAITAVGNRNNAFGALHLPDGLTKWYGPDSFRTNGDKWTYEYVLQDMGLLAAPRLLTADKQLASPTWDAGSVDQDLWFH</sequence>
<proteinExistence type="predicted"/>
<dbReference type="AlphaFoldDB" id="A0A0F2MJR3"/>
<comment type="caution">
    <text evidence="1">The sequence shown here is derived from an EMBL/GenBank/DDBJ whole genome shotgun (WGS) entry which is preliminary data.</text>
</comment>
<dbReference type="PANTHER" id="PTHR36848:SF2">
    <property type="entry name" value="SECRETED PROTEIN"/>
    <property type="match status" value="1"/>
</dbReference>
<dbReference type="Gene3D" id="3.40.50.880">
    <property type="match status" value="1"/>
</dbReference>
<organism evidence="1 2">
    <name type="scientific">Sporothrix schenckii 1099-18</name>
    <dbReference type="NCBI Taxonomy" id="1397361"/>
    <lineage>
        <taxon>Eukaryota</taxon>
        <taxon>Fungi</taxon>
        <taxon>Dikarya</taxon>
        <taxon>Ascomycota</taxon>
        <taxon>Pezizomycotina</taxon>
        <taxon>Sordariomycetes</taxon>
        <taxon>Sordariomycetidae</taxon>
        <taxon>Ophiostomatales</taxon>
        <taxon>Ophiostomataceae</taxon>
        <taxon>Sporothrix</taxon>
    </lineage>
</organism>
<dbReference type="GeneID" id="27667863"/>
<name>A0A0F2MJR3_SPOSC</name>
<dbReference type="Pfam" id="PF17132">
    <property type="entry name" value="Glyco_hydro_106"/>
    <property type="match status" value="1"/>
</dbReference>
<dbReference type="EMBL" id="AXCR01000001">
    <property type="protein sequence ID" value="KJR89309.1"/>
    <property type="molecule type" value="Genomic_DNA"/>
</dbReference>
<dbReference type="CDD" id="cd03143">
    <property type="entry name" value="A4_beta-galactosidase_middle_domain"/>
    <property type="match status" value="1"/>
</dbReference>
<dbReference type="VEuPathDB" id="FungiDB:SPSK_05877"/>
<gene>
    <name evidence="1" type="ORF">SPSK_05877</name>
</gene>
<dbReference type="OrthoDB" id="2579248at2759"/>
<reference evidence="1 2" key="1">
    <citation type="journal article" date="2014" name="BMC Genomics">
        <title>Comparative genomics of the major fungal agents of human and animal Sporotrichosis: Sporothrix schenckii and Sporothrix brasiliensis.</title>
        <authorList>
            <person name="Teixeira M.M."/>
            <person name="de Almeida L.G."/>
            <person name="Kubitschek-Barreira P."/>
            <person name="Alves F.L."/>
            <person name="Kioshima E.S."/>
            <person name="Abadio A.K."/>
            <person name="Fernandes L."/>
            <person name="Derengowski L.S."/>
            <person name="Ferreira K.S."/>
            <person name="Souza R.C."/>
            <person name="Ruiz J.C."/>
            <person name="de Andrade N.C."/>
            <person name="Paes H.C."/>
            <person name="Nicola A.M."/>
            <person name="Albuquerque P."/>
            <person name="Gerber A.L."/>
            <person name="Martins V.P."/>
            <person name="Peconick L.D."/>
            <person name="Neto A.V."/>
            <person name="Chaucanez C.B."/>
            <person name="Silva P.A."/>
            <person name="Cunha O.L."/>
            <person name="de Oliveira F.F."/>
            <person name="dos Santos T.C."/>
            <person name="Barros A.L."/>
            <person name="Soares M.A."/>
            <person name="de Oliveira L.M."/>
            <person name="Marini M.M."/>
            <person name="Villalobos-Duno H."/>
            <person name="Cunha M.M."/>
            <person name="de Hoog S."/>
            <person name="da Silveira J.F."/>
            <person name="Henrissat B."/>
            <person name="Nino-Vega G.A."/>
            <person name="Cisalpino P.S."/>
            <person name="Mora-Montes H.M."/>
            <person name="Almeida S.R."/>
            <person name="Stajich J.E."/>
            <person name="Lopes-Bezerra L.M."/>
            <person name="Vasconcelos A.T."/>
            <person name="Felipe M.S."/>
        </authorList>
    </citation>
    <scope>NUCLEOTIDE SEQUENCE [LARGE SCALE GENOMIC DNA]</scope>
    <source>
        <strain evidence="1 2">1099-18</strain>
    </source>
</reference>
<dbReference type="PANTHER" id="PTHR36848">
    <property type="entry name" value="DNA-BINDING PROTEIN (PUTATIVE SECRETED PROTEIN)-RELATED"/>
    <property type="match status" value="1"/>
</dbReference>
<dbReference type="Proteomes" id="UP000033710">
    <property type="component" value="Unassembled WGS sequence"/>
</dbReference>
<evidence type="ECO:0008006" key="3">
    <source>
        <dbReference type="Google" id="ProtNLM"/>
    </source>
</evidence>
<dbReference type="InterPro" id="IPR053161">
    <property type="entry name" value="Ulvan_degrading_GH"/>
</dbReference>
<dbReference type="InterPro" id="IPR029062">
    <property type="entry name" value="Class_I_gatase-like"/>
</dbReference>
<protein>
    <recommendedName>
        <fullName evidence="3">Glycoside hydrolase family 2</fullName>
    </recommendedName>
</protein>
<evidence type="ECO:0000313" key="1">
    <source>
        <dbReference type="EMBL" id="KJR89309.1"/>
    </source>
</evidence>